<reference evidence="2 3" key="1">
    <citation type="submission" date="2020-08" db="EMBL/GenBank/DDBJ databases">
        <title>Genomic Encyclopedia of Type Strains, Phase IV (KMG-IV): sequencing the most valuable type-strain genomes for metagenomic binning, comparative biology and taxonomic classification.</title>
        <authorList>
            <person name="Goeker M."/>
        </authorList>
    </citation>
    <scope>NUCLEOTIDE SEQUENCE [LARGE SCALE GENOMIC DNA]</scope>
    <source>
        <strain evidence="2 3">DSM 23447</strain>
    </source>
</reference>
<dbReference type="PROSITE" id="PS50883">
    <property type="entry name" value="EAL"/>
    <property type="match status" value="1"/>
</dbReference>
<dbReference type="EMBL" id="JACIEW010000017">
    <property type="protein sequence ID" value="MBB4054036.1"/>
    <property type="molecule type" value="Genomic_DNA"/>
</dbReference>
<dbReference type="InterPro" id="IPR001633">
    <property type="entry name" value="EAL_dom"/>
</dbReference>
<evidence type="ECO:0000313" key="3">
    <source>
        <dbReference type="Proteomes" id="UP000547011"/>
    </source>
</evidence>
<dbReference type="GO" id="GO:0071111">
    <property type="term" value="F:cyclic-guanylate-specific phosphodiesterase activity"/>
    <property type="evidence" value="ECO:0007669"/>
    <property type="project" value="InterPro"/>
</dbReference>
<dbReference type="SUPFAM" id="SSF141868">
    <property type="entry name" value="EAL domain-like"/>
    <property type="match status" value="1"/>
</dbReference>
<gene>
    <name evidence="2" type="ORF">GGR20_003708</name>
</gene>
<dbReference type="Gene3D" id="3.20.20.450">
    <property type="entry name" value="EAL domain"/>
    <property type="match status" value="1"/>
</dbReference>
<protein>
    <submittedName>
        <fullName evidence="2">EAL domain-containing protein (Putative c-di-GMP-specific phosphodiesterase class I)</fullName>
    </submittedName>
</protein>
<dbReference type="PANTHER" id="PTHR33121:SF71">
    <property type="entry name" value="OXYGEN SENSOR PROTEIN DOSP"/>
    <property type="match status" value="1"/>
</dbReference>
<organism evidence="2 3">
    <name type="scientific">Devosia subaequoris</name>
    <dbReference type="NCBI Taxonomy" id="395930"/>
    <lineage>
        <taxon>Bacteria</taxon>
        <taxon>Pseudomonadati</taxon>
        <taxon>Pseudomonadota</taxon>
        <taxon>Alphaproteobacteria</taxon>
        <taxon>Hyphomicrobiales</taxon>
        <taxon>Devosiaceae</taxon>
        <taxon>Devosia</taxon>
    </lineage>
</organism>
<dbReference type="InterPro" id="IPR035919">
    <property type="entry name" value="EAL_sf"/>
</dbReference>
<dbReference type="AlphaFoldDB" id="A0A7W6IRT4"/>
<evidence type="ECO:0000259" key="1">
    <source>
        <dbReference type="PROSITE" id="PS50883"/>
    </source>
</evidence>
<dbReference type="Pfam" id="PF00563">
    <property type="entry name" value="EAL"/>
    <property type="match status" value="1"/>
</dbReference>
<feature type="domain" description="EAL" evidence="1">
    <location>
        <begin position="1"/>
        <end position="84"/>
    </location>
</feature>
<sequence length="88" mass="10356">MDPKRLIFRLVPKTDEECWELRDEIEDSIIGMGKFFRLRVVAEGVETKAHADLLRRLGCDFLEDYAFARPRSAESLQIWLRERDSQGN</sequence>
<dbReference type="RefSeq" id="WP_246349776.1">
    <property type="nucleotide sequence ID" value="NZ_JACIEW010000017.1"/>
</dbReference>
<keyword evidence="3" id="KW-1185">Reference proteome</keyword>
<proteinExistence type="predicted"/>
<dbReference type="Proteomes" id="UP000547011">
    <property type="component" value="Unassembled WGS sequence"/>
</dbReference>
<accession>A0A7W6IRT4</accession>
<comment type="caution">
    <text evidence="2">The sequence shown here is derived from an EMBL/GenBank/DDBJ whole genome shotgun (WGS) entry which is preliminary data.</text>
</comment>
<dbReference type="PANTHER" id="PTHR33121">
    <property type="entry name" value="CYCLIC DI-GMP PHOSPHODIESTERASE PDEF"/>
    <property type="match status" value="1"/>
</dbReference>
<dbReference type="InterPro" id="IPR050706">
    <property type="entry name" value="Cyclic-di-GMP_PDE-like"/>
</dbReference>
<evidence type="ECO:0000313" key="2">
    <source>
        <dbReference type="EMBL" id="MBB4054036.1"/>
    </source>
</evidence>
<name>A0A7W6IRT4_9HYPH</name>